<gene>
    <name evidence="1" type="ORF">DEO72_LG3g1909</name>
</gene>
<organism evidence="1 2">
    <name type="scientific">Vigna unguiculata</name>
    <name type="common">Cowpea</name>
    <dbReference type="NCBI Taxonomy" id="3917"/>
    <lineage>
        <taxon>Eukaryota</taxon>
        <taxon>Viridiplantae</taxon>
        <taxon>Streptophyta</taxon>
        <taxon>Embryophyta</taxon>
        <taxon>Tracheophyta</taxon>
        <taxon>Spermatophyta</taxon>
        <taxon>Magnoliopsida</taxon>
        <taxon>eudicotyledons</taxon>
        <taxon>Gunneridae</taxon>
        <taxon>Pentapetalae</taxon>
        <taxon>rosids</taxon>
        <taxon>fabids</taxon>
        <taxon>Fabales</taxon>
        <taxon>Fabaceae</taxon>
        <taxon>Papilionoideae</taxon>
        <taxon>50 kb inversion clade</taxon>
        <taxon>NPAAA clade</taxon>
        <taxon>indigoferoid/millettioid clade</taxon>
        <taxon>Phaseoleae</taxon>
        <taxon>Vigna</taxon>
    </lineage>
</organism>
<keyword evidence="2" id="KW-1185">Reference proteome</keyword>
<sequence length="111" mass="13066">MKKKNQPKTNSKVFSEKVNDHTIFVYGLVAVVQVKTIDIEYLGQFINLKFQLLATLQLVVFDWRLTLEEVNNPIISEESGRAENNNKNELIKRLLDNVRLLWEMKDQMQKM</sequence>
<protein>
    <submittedName>
        <fullName evidence="1">Uncharacterized protein</fullName>
    </submittedName>
</protein>
<name>A0A4D6LGC7_VIGUN</name>
<dbReference type="EMBL" id="CP039347">
    <property type="protein sequence ID" value="QCD87375.1"/>
    <property type="molecule type" value="Genomic_DNA"/>
</dbReference>
<reference evidence="1 2" key="1">
    <citation type="submission" date="2019-04" db="EMBL/GenBank/DDBJ databases">
        <title>An improved genome assembly and genetic linkage map for asparagus bean, Vigna unguiculata ssp. sesquipedialis.</title>
        <authorList>
            <person name="Xia Q."/>
            <person name="Zhang R."/>
            <person name="Dong Y."/>
        </authorList>
    </citation>
    <scope>NUCLEOTIDE SEQUENCE [LARGE SCALE GENOMIC DNA]</scope>
    <source>
        <tissue evidence="1">Leaf</tissue>
    </source>
</reference>
<dbReference type="AlphaFoldDB" id="A0A4D6LGC7"/>
<accession>A0A4D6LGC7</accession>
<proteinExistence type="predicted"/>
<evidence type="ECO:0000313" key="1">
    <source>
        <dbReference type="EMBL" id="QCD87375.1"/>
    </source>
</evidence>
<evidence type="ECO:0000313" key="2">
    <source>
        <dbReference type="Proteomes" id="UP000501690"/>
    </source>
</evidence>
<dbReference type="Proteomes" id="UP000501690">
    <property type="component" value="Linkage Group LG3"/>
</dbReference>